<dbReference type="AlphaFoldDB" id="A0A4T0GJL5"/>
<protein>
    <submittedName>
        <fullName evidence="1">Uncharacterized protein</fullName>
    </submittedName>
</protein>
<accession>A0A4T0GJL5</accession>
<dbReference type="EMBL" id="SPOF01000007">
    <property type="protein sequence ID" value="TIB15364.1"/>
    <property type="molecule type" value="Genomic_DNA"/>
</dbReference>
<evidence type="ECO:0000313" key="1">
    <source>
        <dbReference type="EMBL" id="TIB15364.1"/>
    </source>
</evidence>
<gene>
    <name evidence="1" type="ORF">E3P90_00901</name>
</gene>
<proteinExistence type="predicted"/>
<name>A0A4T0GJL5_WALIC</name>
<evidence type="ECO:0000313" key="2">
    <source>
        <dbReference type="Proteomes" id="UP000306954"/>
    </source>
</evidence>
<dbReference type="Proteomes" id="UP000306954">
    <property type="component" value="Unassembled WGS sequence"/>
</dbReference>
<sequence length="108" mass="11849">MSLVDIFEATAIILNVYFTPVLLSGERAYTEQTAESQPTAVGAQPNTHERVYRSWGSSGGAEWGSGTKGWNEDAKSAQSAVIPRVNWGILRSDSTARRTSIAFIYTHR</sequence>
<comment type="caution">
    <text evidence="1">The sequence shown here is derived from an EMBL/GenBank/DDBJ whole genome shotgun (WGS) entry which is preliminary data.</text>
</comment>
<reference evidence="1 2" key="1">
    <citation type="submission" date="2019-03" db="EMBL/GenBank/DDBJ databases">
        <title>Sequencing 23 genomes of Wallemia ichthyophaga.</title>
        <authorList>
            <person name="Gostincar C."/>
        </authorList>
    </citation>
    <scope>NUCLEOTIDE SEQUENCE [LARGE SCALE GENOMIC DNA]</scope>
    <source>
        <strain evidence="1 2">EXF-8621</strain>
    </source>
</reference>
<organism evidence="1 2">
    <name type="scientific">Wallemia ichthyophaga</name>
    <dbReference type="NCBI Taxonomy" id="245174"/>
    <lineage>
        <taxon>Eukaryota</taxon>
        <taxon>Fungi</taxon>
        <taxon>Dikarya</taxon>
        <taxon>Basidiomycota</taxon>
        <taxon>Wallemiomycotina</taxon>
        <taxon>Wallemiomycetes</taxon>
        <taxon>Wallemiales</taxon>
        <taxon>Wallemiaceae</taxon>
        <taxon>Wallemia</taxon>
    </lineage>
</organism>